<reference evidence="2" key="1">
    <citation type="submission" date="2024-06" db="EMBL/GenBank/DDBJ databases">
        <authorList>
            <person name="Liu X."/>
            <person name="Lenzi L."/>
            <person name="Haldenby T S."/>
            <person name="Uol C."/>
        </authorList>
    </citation>
    <scope>NUCLEOTIDE SEQUENCE</scope>
</reference>
<accession>A0AAV2T086</accession>
<organism evidence="2 3">
    <name type="scientific">Calicophoron daubneyi</name>
    <name type="common">Rumen fluke</name>
    <name type="synonym">Paramphistomum daubneyi</name>
    <dbReference type="NCBI Taxonomy" id="300641"/>
    <lineage>
        <taxon>Eukaryota</taxon>
        <taxon>Metazoa</taxon>
        <taxon>Spiralia</taxon>
        <taxon>Lophotrochozoa</taxon>
        <taxon>Platyhelminthes</taxon>
        <taxon>Trematoda</taxon>
        <taxon>Digenea</taxon>
        <taxon>Plagiorchiida</taxon>
        <taxon>Pronocephalata</taxon>
        <taxon>Paramphistomoidea</taxon>
        <taxon>Paramphistomidae</taxon>
        <taxon>Calicophoron</taxon>
    </lineage>
</organism>
<feature type="compositionally biased region" description="Low complexity" evidence="1">
    <location>
        <begin position="89"/>
        <end position="105"/>
    </location>
</feature>
<proteinExistence type="predicted"/>
<feature type="region of interest" description="Disordered" evidence="1">
    <location>
        <begin position="129"/>
        <end position="148"/>
    </location>
</feature>
<evidence type="ECO:0000256" key="1">
    <source>
        <dbReference type="SAM" id="MobiDB-lite"/>
    </source>
</evidence>
<dbReference type="AlphaFoldDB" id="A0AAV2T086"/>
<evidence type="ECO:0000313" key="2">
    <source>
        <dbReference type="EMBL" id="CAL5130857.1"/>
    </source>
</evidence>
<feature type="region of interest" description="Disordered" evidence="1">
    <location>
        <begin position="862"/>
        <end position="936"/>
    </location>
</feature>
<dbReference type="Proteomes" id="UP001497525">
    <property type="component" value="Unassembled WGS sequence"/>
</dbReference>
<evidence type="ECO:0000313" key="3">
    <source>
        <dbReference type="Proteomes" id="UP001497525"/>
    </source>
</evidence>
<dbReference type="EMBL" id="CAXLJL010000077">
    <property type="protein sequence ID" value="CAL5130857.1"/>
    <property type="molecule type" value="Genomic_DNA"/>
</dbReference>
<protein>
    <submittedName>
        <fullName evidence="2">Uncharacterized protein</fullName>
    </submittedName>
</protein>
<comment type="caution">
    <text evidence="2">The sequence shown here is derived from an EMBL/GenBank/DDBJ whole genome shotgun (WGS) entry which is preliminary data.</text>
</comment>
<sequence length="936" mass="105574">MITINNGDDWKYALESEVKLKVYVFPASCVDITNPCDVLKHHTRDRNRADIIRRITDMQLLLLQAMQTEEDKRFFGSITHVHQTKTGESKLNSRLNSKSSGNSSSTDFKTAISSAAGTDDRRFLQLDGGMTDHARLPPSPPKTFQVPSSEPSLLIHSAATSTPARTTALQPTSHKTLKRTEVNIHGPALSTRHKNTLLGGSSYSEERNRALTANKSWCLDSRNLLRELPPDLLTKSRYFYRSLNRVVENVQNTELEKALSLPEAFTAEYREKVGLPYTKIQTQLCPPYGRAGLVCSLPQTEISMGVRGVRKFMSAKTSDENEHPSQSEFVTNLHYPRECGILVHDKSQRAIPVKNMLKSPCPNAYRQFRALTPDLVAKSRYLRKFLSRMAEGVQPGRTHSLPEFSYLDVHKDFRDPHPELSRKPDYLRRSENHVSGIAQSSRPEKSFILPEVSNEPQQAVSSRFANAGRTESGLYTSSAETLPLPEKVGREPDGVKVGTDHSLTCTEQGTLYSTTATYAGVRGIPEPRELRFGTSSREPDTKALYEEVLRGKLKHHGTNQKRSHNQETKGLFDGFQELHRRSTSASVPTLHSEGALLLPTDTSKTVIRTLSLKDKVSNEPQQAVSSRFANAGRTESGLYTSSAETLPLPEKVGREPDGVKVGTDHSLTCTEQGTLYSTTATYAGVRGIPEPRELRFGTSSREPDTKALYEEVLRGKLKHHGTNQKRSHNQETKGLFDVVTEQNSKRKSPHETLEDLLLEIFGEKLGKPEELVEKYSTRHHRKSPAETLEKIAREVIIYDLYKHEKDRDKRPAPHNDRKLSNRELLKIARKIVAHRHHKREEVRHKFKGAELVPKMSELEVQDGLHSQVQSSDTHGKEADPKNEEKKTREKSQNNIEINNCKEFLLNLRPRDTLGSSPQSFTRRKPTRPLRFSANQK</sequence>
<name>A0AAV2T086_CALDB</name>
<feature type="compositionally biased region" description="Basic and acidic residues" evidence="1">
    <location>
        <begin position="873"/>
        <end position="891"/>
    </location>
</feature>
<gene>
    <name evidence="2" type="ORF">CDAUBV1_LOCUS3070</name>
</gene>
<feature type="region of interest" description="Disordered" evidence="1">
    <location>
        <begin position="86"/>
        <end position="109"/>
    </location>
</feature>